<accession>A0A1F7YI46</accession>
<dbReference type="Pfam" id="PF21818">
    <property type="entry name" value="DUF6884"/>
    <property type="match status" value="1"/>
</dbReference>
<feature type="domain" description="DUF6884" evidence="1">
    <location>
        <begin position="10"/>
        <end position="139"/>
    </location>
</feature>
<organism evidence="2 3">
    <name type="scientific">Candidatus Woesebacteria bacterium RIFCSPHIGHO2_01_FULL_39_28</name>
    <dbReference type="NCBI Taxonomy" id="1802496"/>
    <lineage>
        <taxon>Bacteria</taxon>
        <taxon>Candidatus Woeseibacteriota</taxon>
    </lineage>
</organism>
<protein>
    <recommendedName>
        <fullName evidence="1">DUF6884 domain-containing protein</fullName>
    </recommendedName>
</protein>
<gene>
    <name evidence="2" type="ORF">A2627_05600</name>
</gene>
<dbReference type="AlphaFoldDB" id="A0A1F7YI46"/>
<dbReference type="Proteomes" id="UP000178851">
    <property type="component" value="Unassembled WGS sequence"/>
</dbReference>
<evidence type="ECO:0000313" key="3">
    <source>
        <dbReference type="Proteomes" id="UP000178851"/>
    </source>
</evidence>
<sequence>MQNINKPLRIGLIAGARRVNSSATTVREYYNPSPLFRYRLKYCEKNCDQVVTISPAKFLARLNDLPSYENQGLENITRKEFKEWKSQMVKAIEETIPTGSTLVFLAGNRFRQLIPLLSERYICEEPTRGMDIGKQLKFFVKLLGKEAL</sequence>
<dbReference type="InterPro" id="IPR049251">
    <property type="entry name" value="DUF6884"/>
</dbReference>
<comment type="caution">
    <text evidence="2">The sequence shown here is derived from an EMBL/GenBank/DDBJ whole genome shotgun (WGS) entry which is preliminary data.</text>
</comment>
<dbReference type="EMBL" id="MGGI01000010">
    <property type="protein sequence ID" value="OGM26860.1"/>
    <property type="molecule type" value="Genomic_DNA"/>
</dbReference>
<reference evidence="2 3" key="1">
    <citation type="journal article" date="2016" name="Nat. Commun.">
        <title>Thousands of microbial genomes shed light on interconnected biogeochemical processes in an aquifer system.</title>
        <authorList>
            <person name="Anantharaman K."/>
            <person name="Brown C.T."/>
            <person name="Hug L.A."/>
            <person name="Sharon I."/>
            <person name="Castelle C.J."/>
            <person name="Probst A.J."/>
            <person name="Thomas B.C."/>
            <person name="Singh A."/>
            <person name="Wilkins M.J."/>
            <person name="Karaoz U."/>
            <person name="Brodie E.L."/>
            <person name="Williams K.H."/>
            <person name="Hubbard S.S."/>
            <person name="Banfield J.F."/>
        </authorList>
    </citation>
    <scope>NUCLEOTIDE SEQUENCE [LARGE SCALE GENOMIC DNA]</scope>
</reference>
<proteinExistence type="predicted"/>
<name>A0A1F7YI46_9BACT</name>
<evidence type="ECO:0000259" key="1">
    <source>
        <dbReference type="Pfam" id="PF21818"/>
    </source>
</evidence>
<evidence type="ECO:0000313" key="2">
    <source>
        <dbReference type="EMBL" id="OGM26860.1"/>
    </source>
</evidence>